<dbReference type="Pfam" id="PF07307">
    <property type="entry name" value="HEPPP_synt_1"/>
    <property type="match status" value="1"/>
</dbReference>
<evidence type="ECO:0000313" key="2">
    <source>
        <dbReference type="Proteomes" id="UP001389717"/>
    </source>
</evidence>
<gene>
    <name evidence="1" type="ORF">AAEO50_10115</name>
</gene>
<protein>
    <submittedName>
        <fullName evidence="1">Heptaprenyl diphosphate synthase component 1</fullName>
    </submittedName>
</protein>
<comment type="caution">
    <text evidence="1">The sequence shown here is derived from an EMBL/GenBank/DDBJ whole genome shotgun (WGS) entry which is preliminary data.</text>
</comment>
<name>A0ABU9KA49_9BACI</name>
<organism evidence="1 2">
    <name type="scientific">Rossellomorea oryzaecorticis</name>
    <dbReference type="NCBI Taxonomy" id="1396505"/>
    <lineage>
        <taxon>Bacteria</taxon>
        <taxon>Bacillati</taxon>
        <taxon>Bacillota</taxon>
        <taxon>Bacilli</taxon>
        <taxon>Bacillales</taxon>
        <taxon>Bacillaceae</taxon>
        <taxon>Rossellomorea</taxon>
    </lineage>
</organism>
<keyword evidence="2" id="KW-1185">Reference proteome</keyword>
<dbReference type="Proteomes" id="UP001389717">
    <property type="component" value="Unassembled WGS sequence"/>
</dbReference>
<dbReference type="EMBL" id="JBBYAF010000017">
    <property type="protein sequence ID" value="MEL3972636.1"/>
    <property type="molecule type" value="Genomic_DNA"/>
</dbReference>
<evidence type="ECO:0000313" key="1">
    <source>
        <dbReference type="EMBL" id="MEL3972636.1"/>
    </source>
</evidence>
<proteinExistence type="predicted"/>
<dbReference type="InterPro" id="IPR009920">
    <property type="entry name" value="HEPPP_synth_su1"/>
</dbReference>
<accession>A0ABU9KA49</accession>
<sequence>MKFTDYNHQANIIHHYIEEQLHHSYLKEFIDQPYIDRNRINFLLLPFMNGQRMVTQQEMKWISTAMFLHVALETHEKVTISEQDSLKERQLTVLAGVYFSSLYYKTLAESEDVGLIEVLSSAIKKINECKISMYKEEYTSIEELMEDVRIIETSIAAHFYEFFHQKEWVPLLSDTFLYNRLLQERLALKNTQDTIFINALASILKQSEEPADEHLILSAIDTTLEKIQKNIEVQLDRIKPVPPAVRELFMEFLPFTEPLTTTKLYAEEG</sequence>
<dbReference type="Gene3D" id="1.20.120.1450">
    <property type="match status" value="1"/>
</dbReference>
<reference evidence="1 2" key="1">
    <citation type="submission" date="2024-04" db="EMBL/GenBank/DDBJ databases">
        <title>Bacillus oryzaecorticis sp. nov., a moderately halophilic bacterium isolated from rice husks.</title>
        <authorList>
            <person name="Zhu H.-S."/>
        </authorList>
    </citation>
    <scope>NUCLEOTIDE SEQUENCE [LARGE SCALE GENOMIC DNA]</scope>
    <source>
        <strain evidence="1 2">ZC255</strain>
    </source>
</reference>
<dbReference type="RefSeq" id="WP_341983115.1">
    <property type="nucleotide sequence ID" value="NZ_JBBYAF010000017.1"/>
</dbReference>